<dbReference type="InterPro" id="IPR035897">
    <property type="entry name" value="Toll_tir_struct_dom_sf"/>
</dbReference>
<keyword evidence="4 7" id="KW-0456">Lyase</keyword>
<dbReference type="GO" id="GO:0007165">
    <property type="term" value="P:signal transduction"/>
    <property type="evidence" value="ECO:0007669"/>
    <property type="project" value="InterPro"/>
</dbReference>
<reference evidence="7" key="1">
    <citation type="submission" date="2021-05" db="EMBL/GenBank/DDBJ databases">
        <authorList>
            <person name="Pietrasiak N."/>
            <person name="Ward R."/>
            <person name="Stajich J.E."/>
            <person name="Kurbessoian T."/>
        </authorList>
    </citation>
    <scope>NUCLEOTIDE SEQUENCE</scope>
    <source>
        <strain evidence="7">HA4357-MV3</strain>
    </source>
</reference>
<dbReference type="PROSITE" id="PS50104">
    <property type="entry name" value="TIR"/>
    <property type="match status" value="1"/>
</dbReference>
<dbReference type="Pfam" id="PF13676">
    <property type="entry name" value="TIR_2"/>
    <property type="match status" value="1"/>
</dbReference>
<evidence type="ECO:0000313" key="8">
    <source>
        <dbReference type="Proteomes" id="UP000813215"/>
    </source>
</evidence>
<feature type="region of interest" description="Disordered" evidence="5">
    <location>
        <begin position="156"/>
        <end position="182"/>
    </location>
</feature>
<gene>
    <name evidence="7" type="ORF">KME28_05890</name>
</gene>
<dbReference type="SUPFAM" id="SSF52200">
    <property type="entry name" value="Toll/Interleukin receptor TIR domain"/>
    <property type="match status" value="1"/>
</dbReference>
<dbReference type="InterPro" id="IPR000157">
    <property type="entry name" value="TIR_dom"/>
</dbReference>
<dbReference type="GO" id="GO:0008124">
    <property type="term" value="F:4-alpha-hydroxytetrahydrobiopterin dehydratase activity"/>
    <property type="evidence" value="ECO:0007669"/>
    <property type="project" value="UniProtKB-EC"/>
</dbReference>
<protein>
    <recommendedName>
        <fullName evidence="3">4a-hydroxytetrahydrobiopterin dehydratase</fullName>
        <ecNumber evidence="3">4.2.1.96</ecNumber>
    </recommendedName>
</protein>
<dbReference type="PANTHER" id="PTHR12599:SF0">
    <property type="entry name" value="PTERIN-4-ALPHA-CARBINOLAMINE DEHYDRATASE"/>
    <property type="match status" value="1"/>
</dbReference>
<dbReference type="EC" id="4.2.1.96" evidence="3"/>
<dbReference type="InterPro" id="IPR036428">
    <property type="entry name" value="PCD_sf"/>
</dbReference>
<evidence type="ECO:0000256" key="5">
    <source>
        <dbReference type="SAM" id="MobiDB-lite"/>
    </source>
</evidence>
<dbReference type="Gene3D" id="3.30.1360.20">
    <property type="entry name" value="Transcriptional coactivator/pterin dehydratase"/>
    <property type="match status" value="1"/>
</dbReference>
<comment type="similarity">
    <text evidence="2">Belongs to the pterin-4-alpha-carbinolamine dehydratase family.</text>
</comment>
<accession>A0A9E3H688</accession>
<dbReference type="EMBL" id="JAHHHW010000061">
    <property type="protein sequence ID" value="MBW4431259.1"/>
    <property type="molecule type" value="Genomic_DNA"/>
</dbReference>
<dbReference type="AlphaFoldDB" id="A0A9E3H688"/>
<dbReference type="InterPro" id="IPR001533">
    <property type="entry name" value="Pterin_deHydtase"/>
</dbReference>
<evidence type="ECO:0000256" key="1">
    <source>
        <dbReference type="ARBA" id="ARBA00001554"/>
    </source>
</evidence>
<evidence type="ECO:0000256" key="4">
    <source>
        <dbReference type="ARBA" id="ARBA00023239"/>
    </source>
</evidence>
<name>A0A9E3H688_9NOST</name>
<feature type="domain" description="TIR" evidence="6">
    <location>
        <begin position="1"/>
        <end position="153"/>
    </location>
</feature>
<dbReference type="GO" id="GO:0006729">
    <property type="term" value="P:tetrahydrobiopterin biosynthetic process"/>
    <property type="evidence" value="ECO:0007669"/>
    <property type="project" value="InterPro"/>
</dbReference>
<organism evidence="7 8">
    <name type="scientific">Pelatocladus maniniholoensis HA4357-MV3</name>
    <dbReference type="NCBI Taxonomy" id="1117104"/>
    <lineage>
        <taxon>Bacteria</taxon>
        <taxon>Bacillati</taxon>
        <taxon>Cyanobacteriota</taxon>
        <taxon>Cyanophyceae</taxon>
        <taxon>Nostocales</taxon>
        <taxon>Nostocaceae</taxon>
        <taxon>Pelatocladus</taxon>
    </lineage>
</organism>
<evidence type="ECO:0000256" key="3">
    <source>
        <dbReference type="ARBA" id="ARBA00013252"/>
    </source>
</evidence>
<evidence type="ECO:0000256" key="2">
    <source>
        <dbReference type="ARBA" id="ARBA00006472"/>
    </source>
</evidence>
<feature type="compositionally biased region" description="Basic and acidic residues" evidence="5">
    <location>
        <begin position="156"/>
        <end position="166"/>
    </location>
</feature>
<dbReference type="Pfam" id="PF01329">
    <property type="entry name" value="Pterin_4a"/>
    <property type="match status" value="1"/>
</dbReference>
<proteinExistence type="inferred from homology"/>
<dbReference type="Proteomes" id="UP000813215">
    <property type="component" value="Unassembled WGS sequence"/>
</dbReference>
<comment type="caution">
    <text evidence="7">The sequence shown here is derived from an EMBL/GenBank/DDBJ whole genome shotgun (WGS) entry which is preliminary data.</text>
</comment>
<reference evidence="7" key="2">
    <citation type="journal article" date="2022" name="Microbiol. Resour. Announc.">
        <title>Metagenome Sequencing to Explore Phylogenomics of Terrestrial Cyanobacteria.</title>
        <authorList>
            <person name="Ward R.D."/>
            <person name="Stajich J.E."/>
            <person name="Johansen J.R."/>
            <person name="Huntemann M."/>
            <person name="Clum A."/>
            <person name="Foster B."/>
            <person name="Foster B."/>
            <person name="Roux S."/>
            <person name="Palaniappan K."/>
            <person name="Varghese N."/>
            <person name="Mukherjee S."/>
            <person name="Reddy T.B.K."/>
            <person name="Daum C."/>
            <person name="Copeland A."/>
            <person name="Chen I.A."/>
            <person name="Ivanova N.N."/>
            <person name="Kyrpides N.C."/>
            <person name="Shapiro N."/>
            <person name="Eloe-Fadrosh E.A."/>
            <person name="Pietrasiak N."/>
        </authorList>
    </citation>
    <scope>NUCLEOTIDE SEQUENCE</scope>
    <source>
        <strain evidence="7">HA4357-MV3</strain>
    </source>
</reference>
<evidence type="ECO:0000313" key="7">
    <source>
        <dbReference type="EMBL" id="MBW4431259.1"/>
    </source>
</evidence>
<evidence type="ECO:0000259" key="6">
    <source>
        <dbReference type="PROSITE" id="PS50104"/>
    </source>
</evidence>
<dbReference type="Gene3D" id="3.40.50.10140">
    <property type="entry name" value="Toll/interleukin-1 receptor homology (TIR) domain"/>
    <property type="match status" value="1"/>
</dbReference>
<sequence length="308" mass="35553">MPAPIFISYRREDTASEAGRLQSSIIRELGEDVVFMDTSSIALGRQWTQELEDALQSAQVVVVVIGPNWLRISDEWGIRRIDQENDWVRRELETVLNSSKKLLPILVKGAKLPPADKLPESIRDFTQRQAVDIRDVYWDHDIQLILQQLRMEVKQEQPKKDQKLSDIRPYPTPPPEKPDPLSEDKLQIALSSSLSNWQKVISPLPGEPSKVRIELFREYKFKSFLDAIGFMNQVAPGCEIAMHHPRWENIWRTINVYLTTWDIDHFISDRDIQLAKYLDRAYADFPGATKKVGSSGNVNLTLPRPTYY</sequence>
<comment type="catalytic activity">
    <reaction evidence="1">
        <text>(4aS,6R)-4a-hydroxy-L-erythro-5,6,7,8-tetrahydrobiopterin = (6R)-L-erythro-6,7-dihydrobiopterin + H2O</text>
        <dbReference type="Rhea" id="RHEA:11920"/>
        <dbReference type="ChEBI" id="CHEBI:15377"/>
        <dbReference type="ChEBI" id="CHEBI:15642"/>
        <dbReference type="ChEBI" id="CHEBI:43120"/>
        <dbReference type="EC" id="4.2.1.96"/>
    </reaction>
</comment>
<dbReference type="PANTHER" id="PTHR12599">
    <property type="entry name" value="PTERIN-4-ALPHA-CARBINOLAMINE DEHYDRATASE"/>
    <property type="match status" value="1"/>
</dbReference>
<dbReference type="SUPFAM" id="SSF55248">
    <property type="entry name" value="PCD-like"/>
    <property type="match status" value="1"/>
</dbReference>